<evidence type="ECO:0000313" key="2">
    <source>
        <dbReference type="EMBL" id="GAK64915.1"/>
    </source>
</evidence>
<sequence length="153" mass="16959">MQRLGSAQAPSLLASFSAPSDNPAGRNHALSSLHQDKPLVHRSIMWRLGQFVVVAAIAACLVHLSSAAATPRLRRAVVGDTNDERPLLRRWFIDWGGSLGRLPSRDDMITPVDPANFEAHRAATESAWEAYRRRLAREQAEYWNVIFGGHTPP</sequence>
<dbReference type="RefSeq" id="XP_014656702.1">
    <property type="nucleotide sequence ID" value="XM_014801216.1"/>
</dbReference>
<feature type="transmembrane region" description="Helical" evidence="1">
    <location>
        <begin position="44"/>
        <end position="65"/>
    </location>
</feature>
<proteinExistence type="predicted"/>
<accession>A0A081CE19</accession>
<reference evidence="2" key="1">
    <citation type="submission" date="2014-07" db="EMBL/GenBank/DDBJ databases">
        <title>Draft genome sequence of the yeast Pseudozyma antarctica JCM 10317 known as a producer of lipase B which used in a wide range of industrial applications.</title>
        <authorList>
            <person name="Morita T."/>
            <person name="Saika A."/>
            <person name="Koike H."/>
        </authorList>
    </citation>
    <scope>NUCLEOTIDE SEQUENCE</scope>
    <source>
        <strain evidence="2">JCM 10317</strain>
    </source>
</reference>
<gene>
    <name evidence="2" type="ORF">PAN0_007d3131</name>
</gene>
<evidence type="ECO:0000313" key="3">
    <source>
        <dbReference type="Proteomes" id="UP000053758"/>
    </source>
</evidence>
<dbReference type="Proteomes" id="UP000053758">
    <property type="component" value="Unassembled WGS sequence"/>
</dbReference>
<protein>
    <recommendedName>
        <fullName evidence="4">Transmembrane protein</fullName>
    </recommendedName>
</protein>
<name>A0A081CE19_PSEA2</name>
<keyword evidence="3" id="KW-1185">Reference proteome</keyword>
<organism evidence="2">
    <name type="scientific">Pseudozyma antarctica</name>
    <name type="common">Yeast</name>
    <name type="synonym">Candida antarctica</name>
    <dbReference type="NCBI Taxonomy" id="84753"/>
    <lineage>
        <taxon>Eukaryota</taxon>
        <taxon>Fungi</taxon>
        <taxon>Dikarya</taxon>
        <taxon>Basidiomycota</taxon>
        <taxon>Ustilaginomycotina</taxon>
        <taxon>Ustilaginomycetes</taxon>
        <taxon>Ustilaginales</taxon>
        <taxon>Ustilaginaceae</taxon>
        <taxon>Moesziomyces</taxon>
    </lineage>
</organism>
<evidence type="ECO:0000256" key="1">
    <source>
        <dbReference type="SAM" id="Phobius"/>
    </source>
</evidence>
<keyword evidence="1" id="KW-0812">Transmembrane</keyword>
<dbReference type="AlphaFoldDB" id="A0A081CE19"/>
<dbReference type="GeneID" id="26304076"/>
<keyword evidence="1" id="KW-1133">Transmembrane helix</keyword>
<keyword evidence="1" id="KW-0472">Membrane</keyword>
<evidence type="ECO:0008006" key="4">
    <source>
        <dbReference type="Google" id="ProtNLM"/>
    </source>
</evidence>
<dbReference type="EMBL" id="DF830074">
    <property type="protein sequence ID" value="GAK64915.1"/>
    <property type="molecule type" value="Genomic_DNA"/>
</dbReference>
<dbReference type="HOGENOM" id="CLU_144270_0_0_1"/>